<name>A0A846JV93_CLOBO</name>
<organism evidence="1 2">
    <name type="scientific">Clostridium botulinum</name>
    <dbReference type="NCBI Taxonomy" id="1491"/>
    <lineage>
        <taxon>Bacteria</taxon>
        <taxon>Bacillati</taxon>
        <taxon>Bacillota</taxon>
        <taxon>Clostridia</taxon>
        <taxon>Eubacteriales</taxon>
        <taxon>Clostridiaceae</taxon>
        <taxon>Clostridium</taxon>
    </lineage>
</organism>
<evidence type="ECO:0000313" key="2">
    <source>
        <dbReference type="Proteomes" id="UP000473681"/>
    </source>
</evidence>
<sequence length="68" mass="7837">MKKYRFIDPLTNKDATKFRKGNRVHHKDTPNLIGTVRKGNYKGYGSLDVQLESLATILYDVKDVVKIK</sequence>
<reference evidence="1 2" key="1">
    <citation type="submission" date="2019-04" db="EMBL/GenBank/DDBJ databases">
        <title>Genome sequencing of Clostridium botulinum Groups I-IV and Clostridium butyricum.</title>
        <authorList>
            <person name="Brunt J."/>
            <person name="Van Vliet A.H.M."/>
            <person name="Stringer S.C."/>
            <person name="Carter A.T."/>
            <person name="Peck M.W."/>
        </authorList>
    </citation>
    <scope>NUCLEOTIDE SEQUENCE [LARGE SCALE GENOMIC DNA]</scope>
    <source>
        <strain evidence="1 2">CB-K-33E</strain>
    </source>
</reference>
<proteinExistence type="predicted"/>
<dbReference type="AlphaFoldDB" id="A0A846JV93"/>
<protein>
    <submittedName>
        <fullName evidence="1">Uncharacterized protein</fullName>
    </submittedName>
</protein>
<dbReference type="EMBL" id="SWVK01000023">
    <property type="protein sequence ID" value="NFN36457.1"/>
    <property type="molecule type" value="Genomic_DNA"/>
</dbReference>
<accession>A0A846JV93</accession>
<comment type="caution">
    <text evidence="1">The sequence shown here is derived from an EMBL/GenBank/DDBJ whole genome shotgun (WGS) entry which is preliminary data.</text>
</comment>
<gene>
    <name evidence="1" type="ORF">FDB51_15335</name>
</gene>
<dbReference type="RefSeq" id="WP_222651741.1">
    <property type="nucleotide sequence ID" value="NZ_JACBEJ010000007.1"/>
</dbReference>
<evidence type="ECO:0000313" key="1">
    <source>
        <dbReference type="EMBL" id="NFN36457.1"/>
    </source>
</evidence>
<dbReference type="Proteomes" id="UP000473681">
    <property type="component" value="Unassembled WGS sequence"/>
</dbReference>